<sequence length="305" mass="35249">MESNQNLTPERLKWVLKNALHLNIDDLRDLKAKENATHPLLWDESIYDDLPVEALGPFVMEPYFPRKHFNRAFAGLFGKNSIAEINADDFSYYEALIERNECYTIGINEWMQLPFTRDEYDHLYAALNSIFVGPSRIQAYVCQHGLLRNNQLTLDIFEKERVRVKLSYSLHADSYGELADVIFDEFFSEFNSLHADKQNKPDFSKAMDTLKYPLQFKNLSRNRREEVLSYFGMENLELAQIHQIYNKAIPDDVLDVLISSGCINQKTVDKEMGIISDGRLPYKLATQIALSSPGKHAMEYSCTEP</sequence>
<keyword evidence="2" id="KW-1185">Reference proteome</keyword>
<organism evidence="1 2">
    <name type="scientific">Aeromonas caviae</name>
    <name type="common">Aeromonas punctata</name>
    <dbReference type="NCBI Taxonomy" id="648"/>
    <lineage>
        <taxon>Bacteria</taxon>
        <taxon>Pseudomonadati</taxon>
        <taxon>Pseudomonadota</taxon>
        <taxon>Gammaproteobacteria</taxon>
        <taxon>Aeromonadales</taxon>
        <taxon>Aeromonadaceae</taxon>
        <taxon>Aeromonas</taxon>
    </lineage>
</organism>
<reference evidence="1 2" key="1">
    <citation type="submission" date="2023-12" db="EMBL/GenBank/DDBJ databases">
        <title>Characterization of antibiotic resistance in Aeromonas spp. in hospital effluent.</title>
        <authorList>
            <person name="Negoseki B.R.S."/>
            <person name="Krul D."/>
            <person name="Siqueira A.C."/>
            <person name="Almeida M."/>
            <person name="Mesa D."/>
            <person name="Conte D."/>
            <person name="Dalla-Costa L.M."/>
        </authorList>
    </citation>
    <scope>NUCLEOTIDE SEQUENCE [LARGE SCALE GENOMIC DNA]</scope>
    <source>
        <strain evidence="1 2">36v</strain>
    </source>
</reference>
<dbReference type="EMBL" id="JAYGOJ010000371">
    <property type="protein sequence ID" value="MEA9439005.1"/>
    <property type="molecule type" value="Genomic_DNA"/>
</dbReference>
<dbReference type="Proteomes" id="UP001304847">
    <property type="component" value="Unassembled WGS sequence"/>
</dbReference>
<evidence type="ECO:0000313" key="2">
    <source>
        <dbReference type="Proteomes" id="UP001304847"/>
    </source>
</evidence>
<evidence type="ECO:0000313" key="1">
    <source>
        <dbReference type="EMBL" id="MEA9439005.1"/>
    </source>
</evidence>
<name>A0ABU5WDM1_AERCA</name>
<proteinExistence type="predicted"/>
<gene>
    <name evidence="1" type="ORF">VCX44_25335</name>
</gene>
<dbReference type="RefSeq" id="WP_323581258.1">
    <property type="nucleotide sequence ID" value="NZ_JAYGOJ010000371.1"/>
</dbReference>
<comment type="caution">
    <text evidence="1">The sequence shown here is derived from an EMBL/GenBank/DDBJ whole genome shotgun (WGS) entry which is preliminary data.</text>
</comment>
<accession>A0ABU5WDM1</accession>
<protein>
    <submittedName>
        <fullName evidence="1">Uncharacterized protein</fullName>
    </submittedName>
</protein>